<evidence type="ECO:0000259" key="3">
    <source>
        <dbReference type="PROSITE" id="PS51176"/>
    </source>
</evidence>
<dbReference type="PANTHER" id="PTHR21363">
    <property type="entry name" value="PREPHENATE DEHYDROGENASE"/>
    <property type="match status" value="1"/>
</dbReference>
<protein>
    <recommendedName>
        <fullName evidence="3">Prephenate/arogenate dehydrogenase domain-containing protein</fullName>
    </recommendedName>
</protein>
<dbReference type="PROSITE" id="PS51176">
    <property type="entry name" value="PDH_ADH"/>
    <property type="match status" value="1"/>
</dbReference>
<dbReference type="PANTHER" id="PTHR21363:SF0">
    <property type="entry name" value="PREPHENATE DEHYDROGENASE [NADP(+)]"/>
    <property type="match status" value="1"/>
</dbReference>
<dbReference type="AlphaFoldDB" id="A0A6J4H8P8"/>
<accession>A0A6J4H8P8</accession>
<name>A0A6J4H8P8_9CHLR</name>
<dbReference type="GO" id="GO:0006571">
    <property type="term" value="P:tyrosine biosynthetic process"/>
    <property type="evidence" value="ECO:0007669"/>
    <property type="project" value="InterPro"/>
</dbReference>
<feature type="domain" description="Prephenate/arogenate dehydrogenase" evidence="3">
    <location>
        <begin position="1"/>
        <end position="288"/>
    </location>
</feature>
<dbReference type="GO" id="GO:0070403">
    <property type="term" value="F:NAD+ binding"/>
    <property type="evidence" value="ECO:0007669"/>
    <property type="project" value="InterPro"/>
</dbReference>
<dbReference type="InterPro" id="IPR008927">
    <property type="entry name" value="6-PGluconate_DH-like_C_sf"/>
</dbReference>
<keyword evidence="2" id="KW-0560">Oxidoreductase</keyword>
<dbReference type="Gene3D" id="3.40.50.720">
    <property type="entry name" value="NAD(P)-binding Rossmann-like Domain"/>
    <property type="match status" value="1"/>
</dbReference>
<organism evidence="4">
    <name type="scientific">uncultured Chloroflexia bacterium</name>
    <dbReference type="NCBI Taxonomy" id="1672391"/>
    <lineage>
        <taxon>Bacteria</taxon>
        <taxon>Bacillati</taxon>
        <taxon>Chloroflexota</taxon>
        <taxon>Chloroflexia</taxon>
        <taxon>environmental samples</taxon>
    </lineage>
</organism>
<sequence>MVAIIGLGLIGGSLGLALKRPTPGDAGPMVVGWDQDRRTGDRALQRDAIDALAADAADAAARADAVVVAVPVLAVREIFEQIAPALRPGAFVTDVASTKVEVCAWAAASLGNAFIGGHPMAGSERGGIDQARSDLFDGATYCLTPELSTPAHVLQRATRFVQDVGARVVTMSPMAHDRAVAAVSHLPFLLSTSLVDIAMSDPEWEAFRMLAATGFRDVSRLASGDPRMHHDICVTNADAIRPWLLRAARSLEALAAMLDDGDAVLQLFERAKHDRDAFLEETGRLSNMGE</sequence>
<reference evidence="4" key="1">
    <citation type="submission" date="2020-02" db="EMBL/GenBank/DDBJ databases">
        <authorList>
            <person name="Meier V. D."/>
        </authorList>
    </citation>
    <scope>NUCLEOTIDE SEQUENCE</scope>
    <source>
        <strain evidence="4">AVDCRST_MAG26</strain>
    </source>
</reference>
<proteinExistence type="inferred from homology"/>
<evidence type="ECO:0000256" key="2">
    <source>
        <dbReference type="ARBA" id="ARBA00023002"/>
    </source>
</evidence>
<evidence type="ECO:0000313" key="4">
    <source>
        <dbReference type="EMBL" id="CAA9214669.1"/>
    </source>
</evidence>
<dbReference type="InterPro" id="IPR046825">
    <property type="entry name" value="PDH_C"/>
</dbReference>
<dbReference type="SUPFAM" id="SSF48179">
    <property type="entry name" value="6-phosphogluconate dehydrogenase C-terminal domain-like"/>
    <property type="match status" value="1"/>
</dbReference>
<dbReference type="FunFam" id="3.40.50.720:FF:000208">
    <property type="entry name" value="Prephenate dehydrogenase"/>
    <property type="match status" value="1"/>
</dbReference>
<dbReference type="GO" id="GO:0008977">
    <property type="term" value="F:prephenate dehydrogenase (NAD+) activity"/>
    <property type="evidence" value="ECO:0007669"/>
    <property type="project" value="InterPro"/>
</dbReference>
<evidence type="ECO:0000256" key="1">
    <source>
        <dbReference type="ARBA" id="ARBA00007964"/>
    </source>
</evidence>
<dbReference type="EMBL" id="CADCTK010000061">
    <property type="protein sequence ID" value="CAA9214669.1"/>
    <property type="molecule type" value="Genomic_DNA"/>
</dbReference>
<comment type="similarity">
    <text evidence="1">Belongs to the prephenate/arogenate dehydrogenase family.</text>
</comment>
<dbReference type="InterPro" id="IPR046826">
    <property type="entry name" value="PDH_N"/>
</dbReference>
<dbReference type="InterPro" id="IPR003099">
    <property type="entry name" value="Prephen_DH"/>
</dbReference>
<dbReference type="InterPro" id="IPR036291">
    <property type="entry name" value="NAD(P)-bd_dom_sf"/>
</dbReference>
<gene>
    <name evidence="4" type="ORF">AVDCRST_MAG26-265</name>
</gene>
<dbReference type="Gene3D" id="1.10.3660.10">
    <property type="entry name" value="6-phosphogluconate dehydrogenase C-terminal like domain"/>
    <property type="match status" value="1"/>
</dbReference>
<dbReference type="InterPro" id="IPR050812">
    <property type="entry name" value="Preph/Arog_dehydrog"/>
</dbReference>
<dbReference type="Pfam" id="PF02153">
    <property type="entry name" value="PDH_N"/>
    <property type="match status" value="1"/>
</dbReference>
<dbReference type="SUPFAM" id="SSF51735">
    <property type="entry name" value="NAD(P)-binding Rossmann-fold domains"/>
    <property type="match status" value="1"/>
</dbReference>
<dbReference type="Pfam" id="PF20463">
    <property type="entry name" value="PDH_C"/>
    <property type="match status" value="1"/>
</dbReference>
<dbReference type="GO" id="GO:0004665">
    <property type="term" value="F:prephenate dehydrogenase (NADP+) activity"/>
    <property type="evidence" value="ECO:0007669"/>
    <property type="project" value="InterPro"/>
</dbReference>